<gene>
    <name evidence="2" type="ORF">ACOF00016_LOCUS7440</name>
</gene>
<feature type="region of interest" description="Disordered" evidence="1">
    <location>
        <begin position="1"/>
        <end position="54"/>
    </location>
</feature>
<feature type="region of interest" description="Disordered" evidence="1">
    <location>
        <begin position="507"/>
        <end position="540"/>
    </location>
</feature>
<feature type="region of interest" description="Disordered" evidence="1">
    <location>
        <begin position="234"/>
        <end position="294"/>
    </location>
</feature>
<feature type="compositionally biased region" description="Low complexity" evidence="1">
    <location>
        <begin position="467"/>
        <end position="476"/>
    </location>
</feature>
<reference evidence="2" key="1">
    <citation type="submission" date="2021-01" db="EMBL/GenBank/DDBJ databases">
        <authorList>
            <person name="Corre E."/>
            <person name="Pelletier E."/>
            <person name="Niang G."/>
            <person name="Scheremetjew M."/>
            <person name="Finn R."/>
            <person name="Kale V."/>
            <person name="Holt S."/>
            <person name="Cochrane G."/>
            <person name="Meng A."/>
            <person name="Brown T."/>
            <person name="Cohen L."/>
        </authorList>
    </citation>
    <scope>NUCLEOTIDE SEQUENCE</scope>
    <source>
        <strain evidence="2">CCMP127</strain>
    </source>
</reference>
<feature type="compositionally biased region" description="Polar residues" evidence="1">
    <location>
        <begin position="202"/>
        <end position="218"/>
    </location>
</feature>
<evidence type="ECO:0000256" key="1">
    <source>
        <dbReference type="SAM" id="MobiDB-lite"/>
    </source>
</evidence>
<name>A0A7S3P7W8_9STRA</name>
<organism evidence="2">
    <name type="scientific">Amphora coffeiformis</name>
    <dbReference type="NCBI Taxonomy" id="265554"/>
    <lineage>
        <taxon>Eukaryota</taxon>
        <taxon>Sar</taxon>
        <taxon>Stramenopiles</taxon>
        <taxon>Ochrophyta</taxon>
        <taxon>Bacillariophyta</taxon>
        <taxon>Bacillariophyceae</taxon>
        <taxon>Bacillariophycidae</taxon>
        <taxon>Thalassiophysales</taxon>
        <taxon>Catenulaceae</taxon>
        <taxon>Amphora</taxon>
    </lineage>
</organism>
<protein>
    <submittedName>
        <fullName evidence="2">Uncharacterized protein</fullName>
    </submittedName>
</protein>
<dbReference type="EMBL" id="HBIM01008772">
    <property type="protein sequence ID" value="CAE0409855.1"/>
    <property type="molecule type" value="Transcribed_RNA"/>
</dbReference>
<feature type="compositionally biased region" description="Basic residues" evidence="1">
    <location>
        <begin position="155"/>
        <end position="166"/>
    </location>
</feature>
<feature type="region of interest" description="Disordered" evidence="1">
    <location>
        <begin position="454"/>
        <end position="481"/>
    </location>
</feature>
<feature type="compositionally biased region" description="Basic and acidic residues" evidence="1">
    <location>
        <begin position="507"/>
        <end position="518"/>
    </location>
</feature>
<proteinExistence type="predicted"/>
<evidence type="ECO:0000313" key="2">
    <source>
        <dbReference type="EMBL" id="CAE0409855.1"/>
    </source>
</evidence>
<feature type="compositionally biased region" description="Polar residues" evidence="1">
    <location>
        <begin position="254"/>
        <end position="267"/>
    </location>
</feature>
<accession>A0A7S3P7W8</accession>
<dbReference type="AlphaFoldDB" id="A0A7S3P7W8"/>
<sequence length="553" mass="61278">MNMNRRKPESAMPNKRESWSKLGGGLFSKRSVHGNKADEASTADPTSATSSVIDMGLPSWEKPVDAVRTEKYAKVPVPEIKKTSPMGYSMPTIPQKTQHKERKPLGNSQHQDDIDEDECRDELTDMVITCNNSFGSISDDVTWVSSDELSPLPRSPKKAPKKKPASKSKDVLSPCSTSSREKVKKPLTSLSASNPKDRVPSCPSSLTRSRILGSSSKSAALFDEPVSTKQAFIWKKGPNGRYMKVPVDGDVDEMQQQSGSVHSQTRSQQQKAPPPKQPEIHPNDPSVEALRTMEDKLLNEALELSKQQKQELLHNSTLSSTSGLMNAPSRQLNAQEMEEEMLNQALELSRHDEVNASSSPCRPNLNRITSVRSIIARRPANVQAELDGQEEALVRLAIEKSRREAEAAQGSGRVEYRDEGVDRTSLFLSARTKYQQEQEQNRVLYLGGKPPPNVRAGFLHQPVKPKTSSSSSTSSSLDSKNFVWKKGPNNRYIKVPIAMDQLDEDRAVEDFSEHEEPSSRGGDPAKSGGLTRMEEAMLQEAMKRSMRDLYAGL</sequence>
<feature type="region of interest" description="Disordered" evidence="1">
    <location>
        <begin position="81"/>
        <end position="119"/>
    </location>
</feature>
<feature type="compositionally biased region" description="Basic and acidic residues" evidence="1">
    <location>
        <begin position="1"/>
        <end position="19"/>
    </location>
</feature>
<feature type="region of interest" description="Disordered" evidence="1">
    <location>
        <begin position="146"/>
        <end position="220"/>
    </location>
</feature>
<feature type="compositionally biased region" description="Low complexity" evidence="1">
    <location>
        <begin position="40"/>
        <end position="51"/>
    </location>
</feature>